<feature type="chain" id="PRO_5042959984" evidence="2">
    <location>
        <begin position="26"/>
        <end position="115"/>
    </location>
</feature>
<dbReference type="Proteomes" id="UP001386955">
    <property type="component" value="Unassembled WGS sequence"/>
</dbReference>
<proteinExistence type="predicted"/>
<protein>
    <submittedName>
        <fullName evidence="3">Uncharacterized protein</fullName>
    </submittedName>
</protein>
<evidence type="ECO:0000313" key="3">
    <source>
        <dbReference type="EMBL" id="KAK7399245.1"/>
    </source>
</evidence>
<evidence type="ECO:0000313" key="4">
    <source>
        <dbReference type="Proteomes" id="UP001386955"/>
    </source>
</evidence>
<feature type="compositionally biased region" description="Basic and acidic residues" evidence="1">
    <location>
        <begin position="86"/>
        <end position="99"/>
    </location>
</feature>
<organism evidence="3 4">
    <name type="scientific">Psophocarpus tetragonolobus</name>
    <name type="common">Winged bean</name>
    <name type="synonym">Dolichos tetragonolobus</name>
    <dbReference type="NCBI Taxonomy" id="3891"/>
    <lineage>
        <taxon>Eukaryota</taxon>
        <taxon>Viridiplantae</taxon>
        <taxon>Streptophyta</taxon>
        <taxon>Embryophyta</taxon>
        <taxon>Tracheophyta</taxon>
        <taxon>Spermatophyta</taxon>
        <taxon>Magnoliopsida</taxon>
        <taxon>eudicotyledons</taxon>
        <taxon>Gunneridae</taxon>
        <taxon>Pentapetalae</taxon>
        <taxon>rosids</taxon>
        <taxon>fabids</taxon>
        <taxon>Fabales</taxon>
        <taxon>Fabaceae</taxon>
        <taxon>Papilionoideae</taxon>
        <taxon>50 kb inversion clade</taxon>
        <taxon>NPAAA clade</taxon>
        <taxon>indigoferoid/millettioid clade</taxon>
        <taxon>Phaseoleae</taxon>
        <taxon>Psophocarpus</taxon>
    </lineage>
</organism>
<feature type="region of interest" description="Disordered" evidence="1">
    <location>
        <begin position="72"/>
        <end position="99"/>
    </location>
</feature>
<reference evidence="3 4" key="1">
    <citation type="submission" date="2024-01" db="EMBL/GenBank/DDBJ databases">
        <title>The genomes of 5 underutilized Papilionoideae crops provide insights into root nodulation and disease resistanc.</title>
        <authorList>
            <person name="Jiang F."/>
        </authorList>
    </citation>
    <scope>NUCLEOTIDE SEQUENCE [LARGE SCALE GENOMIC DNA]</scope>
    <source>
        <strain evidence="3">DUOXIRENSHENG_FW03</strain>
        <tissue evidence="3">Leaves</tissue>
    </source>
</reference>
<dbReference type="EMBL" id="JAYMYS010000003">
    <property type="protein sequence ID" value="KAK7399245.1"/>
    <property type="molecule type" value="Genomic_DNA"/>
</dbReference>
<name>A0AAN9SJS0_PSOTE</name>
<dbReference type="AlphaFoldDB" id="A0AAN9SJS0"/>
<comment type="caution">
    <text evidence="3">The sequence shown here is derived from an EMBL/GenBank/DDBJ whole genome shotgun (WGS) entry which is preliminary data.</text>
</comment>
<evidence type="ECO:0000256" key="2">
    <source>
        <dbReference type="SAM" id="SignalP"/>
    </source>
</evidence>
<keyword evidence="4" id="KW-1185">Reference proteome</keyword>
<keyword evidence="2" id="KW-0732">Signal</keyword>
<gene>
    <name evidence="3" type="ORF">VNO78_10424</name>
</gene>
<evidence type="ECO:0000256" key="1">
    <source>
        <dbReference type="SAM" id="MobiDB-lite"/>
    </source>
</evidence>
<sequence length="115" mass="13258">MTMTPLFSPFSLLLLSFHHHYSGSALYSEVEVLLRCVVARSILDFSQSHSDVDISQSLSKLHFWRMKEELHLDKDEEDDDQPTTMEKVEQNETHVGEKLDEEMGNHVLKDATLIV</sequence>
<accession>A0AAN9SJS0</accession>
<feature type="signal peptide" evidence="2">
    <location>
        <begin position="1"/>
        <end position="25"/>
    </location>
</feature>